<feature type="compositionally biased region" description="Polar residues" evidence="2">
    <location>
        <begin position="1"/>
        <end position="14"/>
    </location>
</feature>
<evidence type="ECO:0000313" key="3">
    <source>
        <dbReference type="EMBL" id="KRX04538.1"/>
    </source>
</evidence>
<dbReference type="AlphaFoldDB" id="A0A0V0QR96"/>
<dbReference type="InParanoid" id="A0A0V0QR96"/>
<organism evidence="3 4">
    <name type="scientific">Pseudocohnilembus persalinus</name>
    <name type="common">Ciliate</name>
    <dbReference type="NCBI Taxonomy" id="266149"/>
    <lineage>
        <taxon>Eukaryota</taxon>
        <taxon>Sar</taxon>
        <taxon>Alveolata</taxon>
        <taxon>Ciliophora</taxon>
        <taxon>Intramacronucleata</taxon>
        <taxon>Oligohymenophorea</taxon>
        <taxon>Scuticociliatia</taxon>
        <taxon>Philasterida</taxon>
        <taxon>Pseudocohnilembidae</taxon>
        <taxon>Pseudocohnilembus</taxon>
    </lineage>
</organism>
<name>A0A0V0QR96_PSEPJ</name>
<dbReference type="Proteomes" id="UP000054937">
    <property type="component" value="Unassembled WGS sequence"/>
</dbReference>
<feature type="region of interest" description="Disordered" evidence="2">
    <location>
        <begin position="310"/>
        <end position="331"/>
    </location>
</feature>
<gene>
    <name evidence="3" type="ORF">PPERSA_04353</name>
</gene>
<dbReference type="EMBL" id="LDAU01000114">
    <property type="protein sequence ID" value="KRX04538.1"/>
    <property type="molecule type" value="Genomic_DNA"/>
</dbReference>
<protein>
    <submittedName>
        <fullName evidence="3">Uncharacterized protein</fullName>
    </submittedName>
</protein>
<keyword evidence="4" id="KW-1185">Reference proteome</keyword>
<sequence>MSEFQNRSKNQYNTPDPYVKNQYRSPQFYNTNQYTQIGTEQQQYQQKIQNSQAQPYDQYRNQAQFSASPQIPQTNQSYMKYPYKYQQDNTYIQTNQSQYDSIQRESYPNKSLNSQVFSKHIFNSPARDDIYQQTYQPYKKNLQIMSETRPRYENYNNNYYQQISQQKQEQQQYQNYQKQQNNQQLDQFKSPEKNFNQYLIEKNFEKKILNPEQQDLQRYYQSVQDNIRSRGINKYNQQVEYPEYLENLNEHYFQIPQVQQYPERNLEESKFQEPGQNSQNQKIGPIYELEEKSDKKFDKNDEYFSFMNNLNQQSKQKDNNQLQKNSNDNNHKQIENSQLQSQIPFEIKDSQNSQFDSQNFNENLINQKLENKLKLQALLKETDVLLQSEEYNSVRSLSSSPVKYRQKQSEGPEFINISSPENPKRKRYYELLQQKNQVELQLKNEKDSQKLQVLKDAIKYLEEELGKLGEWKNQQSPHFYSQNNFYRKSDKSSYKYDQNDDFQLQQQQEQQQEQQQNQSNDEKTNLSQKQSDEIQYIRQFGLNPEKTSSRTVSPSVKKTQETNKPQNQYSLLESEQQGQQQLIKLSQNKELEKTGQINDLNVQQQDSQSQYNQTRIVADQNTQSQNQPKENQILDKIVQSYNESIKNNAQNQQPGLINNIQQSQHISESNDDQGIENKQKLQENIVRSYNNSLQQQQFQQKHNLQLNGIIDNNVIQPAFPYNQNQNDQQISQQLLDVIDNNIVQPYIQPWQQENNDKQAITNNKNDIQQYRNNPQLYEQNQQSQDITDYQENKIIQDNIEKQQESKQTLDDKIQNLNKDDRNQNDQLLFDQNTQLDENQNLQVQLDQQLQQRQGYKNIIETQLNQQQEQQQKQQQQVYDQNDKSLNIQQQDLKDRLDKLEKLQYENQKKHRELGQIQQNLKDNEENLNVSFGPEKKILIKNKKNLQQMQQQKEQKILNMKRLNEELENQEGKMKILKETIEFLAKLAAQNIEGLERNLEKKEII</sequence>
<comment type="caution">
    <text evidence="3">The sequence shown here is derived from an EMBL/GenBank/DDBJ whole genome shotgun (WGS) entry which is preliminary data.</text>
</comment>
<feature type="region of interest" description="Disordered" evidence="2">
    <location>
        <begin position="268"/>
        <end position="289"/>
    </location>
</feature>
<keyword evidence="1" id="KW-0175">Coiled coil</keyword>
<evidence type="ECO:0000256" key="1">
    <source>
        <dbReference type="SAM" id="Coils"/>
    </source>
</evidence>
<evidence type="ECO:0000313" key="4">
    <source>
        <dbReference type="Proteomes" id="UP000054937"/>
    </source>
</evidence>
<feature type="region of interest" description="Disordered" evidence="2">
    <location>
        <begin position="1"/>
        <end position="24"/>
    </location>
</feature>
<proteinExistence type="predicted"/>
<reference evidence="3 4" key="1">
    <citation type="journal article" date="2015" name="Sci. Rep.">
        <title>Genome of the facultative scuticociliatosis pathogen Pseudocohnilembus persalinus provides insight into its virulence through horizontal gene transfer.</title>
        <authorList>
            <person name="Xiong J."/>
            <person name="Wang G."/>
            <person name="Cheng J."/>
            <person name="Tian M."/>
            <person name="Pan X."/>
            <person name="Warren A."/>
            <person name="Jiang C."/>
            <person name="Yuan D."/>
            <person name="Miao W."/>
        </authorList>
    </citation>
    <scope>NUCLEOTIDE SEQUENCE [LARGE SCALE GENOMIC DNA]</scope>
    <source>
        <strain evidence="3">36N120E</strain>
    </source>
</reference>
<feature type="compositionally biased region" description="Polar residues" evidence="2">
    <location>
        <begin position="545"/>
        <end position="566"/>
    </location>
</feature>
<feature type="coiled-coil region" evidence="1">
    <location>
        <begin position="792"/>
        <end position="1004"/>
    </location>
</feature>
<accession>A0A0V0QR96</accession>
<feature type="region of interest" description="Disordered" evidence="2">
    <location>
        <begin position="402"/>
        <end position="421"/>
    </location>
</feature>
<feature type="compositionally biased region" description="Low complexity" evidence="2">
    <location>
        <begin position="503"/>
        <end position="519"/>
    </location>
</feature>
<evidence type="ECO:0000256" key="2">
    <source>
        <dbReference type="SAM" id="MobiDB-lite"/>
    </source>
</evidence>
<feature type="region of interest" description="Disordered" evidence="2">
    <location>
        <begin position="503"/>
        <end position="566"/>
    </location>
</feature>
<feature type="compositionally biased region" description="Low complexity" evidence="2">
    <location>
        <begin position="310"/>
        <end position="328"/>
    </location>
</feature>